<reference evidence="1" key="1">
    <citation type="submission" date="2020-10" db="EMBL/GenBank/DDBJ databases">
        <title>Sequencing the genomes of 1000 actinobacteria strains.</title>
        <authorList>
            <person name="Klenk H.-P."/>
        </authorList>
    </citation>
    <scope>NUCLEOTIDE SEQUENCE</scope>
    <source>
        <strain evidence="1">DSM 45354</strain>
    </source>
</reference>
<comment type="caution">
    <text evidence="1">The sequence shown here is derived from an EMBL/GenBank/DDBJ whole genome shotgun (WGS) entry which is preliminary data.</text>
</comment>
<dbReference type="RefSeq" id="WP_192754346.1">
    <property type="nucleotide sequence ID" value="NZ_BAABJL010000042.1"/>
</dbReference>
<sequence length="381" mass="39469">MSSPPDGVLVGAHVADVTPPVGLAMSGFLARTSPATGTHDPLTVRAVTIGSTAVVTVDACGLHEDTCVRVRERLLGASDLTAVVVTATHTHGGPALVPGRLGGPVDSGYLRRVEQACVEAVLRARTKARPATAWFGSGADPDVTRNRRRPDGPVDTALPVLSYLDPAGRVIAVITSYACHPVVLGADNTLWTADYPGVVRREIEAARPGGVALFLTGCCGDANTGHPASASTLTVSDSRTFEACEKAGRRIAQAVLDAPATPTAGPTGARSGEVVLDRRDGGSWRGRVSVLTWSGVRLVALPGEPFAATALALRAGLPGQLLTFGYADGCPGYFPTREEFAYGGYEVEEAHRYYGMPAAFAPGCAERLRDEALHLAGAAPA</sequence>
<dbReference type="Proteomes" id="UP000638648">
    <property type="component" value="Unassembled WGS sequence"/>
</dbReference>
<evidence type="ECO:0008006" key="3">
    <source>
        <dbReference type="Google" id="ProtNLM"/>
    </source>
</evidence>
<evidence type="ECO:0000313" key="1">
    <source>
        <dbReference type="EMBL" id="MBE1611079.1"/>
    </source>
</evidence>
<protein>
    <recommendedName>
        <fullName evidence="3">Neutral/alkaline non-lysosomal ceramidase, N-terminal</fullName>
    </recommendedName>
</protein>
<dbReference type="EMBL" id="JADBEM010000001">
    <property type="protein sequence ID" value="MBE1611079.1"/>
    <property type="molecule type" value="Genomic_DNA"/>
</dbReference>
<accession>A0A927N2S7</accession>
<evidence type="ECO:0000313" key="2">
    <source>
        <dbReference type="Proteomes" id="UP000638648"/>
    </source>
</evidence>
<dbReference type="AlphaFoldDB" id="A0A927N2S7"/>
<organism evidence="1 2">
    <name type="scientific">Actinopolymorpha pittospori</name>
    <dbReference type="NCBI Taxonomy" id="648752"/>
    <lineage>
        <taxon>Bacteria</taxon>
        <taxon>Bacillati</taxon>
        <taxon>Actinomycetota</taxon>
        <taxon>Actinomycetes</taxon>
        <taxon>Propionibacteriales</taxon>
        <taxon>Actinopolymorphaceae</taxon>
        <taxon>Actinopolymorpha</taxon>
    </lineage>
</organism>
<name>A0A927N2S7_9ACTN</name>
<keyword evidence="2" id="KW-1185">Reference proteome</keyword>
<proteinExistence type="predicted"/>
<gene>
    <name evidence="1" type="ORF">HEB94_007927</name>
</gene>